<dbReference type="Proteomes" id="UP000823674">
    <property type="component" value="Chromosome A07"/>
</dbReference>
<accession>A0ABQ7KXS5</accession>
<organism evidence="2 3">
    <name type="scientific">Brassica rapa subsp. trilocularis</name>
    <dbReference type="NCBI Taxonomy" id="1813537"/>
    <lineage>
        <taxon>Eukaryota</taxon>
        <taxon>Viridiplantae</taxon>
        <taxon>Streptophyta</taxon>
        <taxon>Embryophyta</taxon>
        <taxon>Tracheophyta</taxon>
        <taxon>Spermatophyta</taxon>
        <taxon>Magnoliopsida</taxon>
        <taxon>eudicotyledons</taxon>
        <taxon>Gunneridae</taxon>
        <taxon>Pentapetalae</taxon>
        <taxon>rosids</taxon>
        <taxon>malvids</taxon>
        <taxon>Brassicales</taxon>
        <taxon>Brassicaceae</taxon>
        <taxon>Brassiceae</taxon>
        <taxon>Brassica</taxon>
    </lineage>
</organism>
<feature type="region of interest" description="Disordered" evidence="1">
    <location>
        <begin position="87"/>
        <end position="113"/>
    </location>
</feature>
<protein>
    <recommendedName>
        <fullName evidence="4">FH2 domain-containing protein</fullName>
    </recommendedName>
</protein>
<dbReference type="EMBL" id="JADBGQ010000009">
    <property type="protein sequence ID" value="KAG5377856.1"/>
    <property type="molecule type" value="Genomic_DNA"/>
</dbReference>
<reference evidence="2 3" key="1">
    <citation type="submission" date="2021-03" db="EMBL/GenBank/DDBJ databases">
        <authorList>
            <person name="King G.J."/>
            <person name="Bancroft I."/>
            <person name="Baten A."/>
            <person name="Bloomfield J."/>
            <person name="Borpatragohain P."/>
            <person name="He Z."/>
            <person name="Irish N."/>
            <person name="Irwin J."/>
            <person name="Liu K."/>
            <person name="Mauleon R.P."/>
            <person name="Moore J."/>
            <person name="Morris R."/>
            <person name="Ostergaard L."/>
            <person name="Wang B."/>
            <person name="Wells R."/>
        </authorList>
    </citation>
    <scope>NUCLEOTIDE SEQUENCE [LARGE SCALE GENOMIC DNA]</scope>
    <source>
        <strain evidence="2">R-o-18</strain>
        <tissue evidence="2">Leaf</tissue>
    </source>
</reference>
<evidence type="ECO:0000256" key="1">
    <source>
        <dbReference type="SAM" id="MobiDB-lite"/>
    </source>
</evidence>
<evidence type="ECO:0000313" key="2">
    <source>
        <dbReference type="EMBL" id="KAG5377856.1"/>
    </source>
</evidence>
<name>A0ABQ7KXS5_BRACM</name>
<gene>
    <name evidence="2" type="primary">A07p005330.1_BraROA</name>
    <name evidence="2" type="ORF">IGI04_025698</name>
</gene>
<evidence type="ECO:0000313" key="3">
    <source>
        <dbReference type="Proteomes" id="UP000823674"/>
    </source>
</evidence>
<evidence type="ECO:0008006" key="4">
    <source>
        <dbReference type="Google" id="ProtNLM"/>
    </source>
</evidence>
<proteinExistence type="predicted"/>
<comment type="caution">
    <text evidence="2">The sequence shown here is derived from an EMBL/GenBank/DDBJ whole genome shotgun (WGS) entry which is preliminary data.</text>
</comment>
<keyword evidence="3" id="KW-1185">Reference proteome</keyword>
<sequence length="113" mass="13208">MLRRKCRDLLGEVKKYLASITSIKESPQKDLKSLNVKKDHECKDEYLAVFGQSEAITFAKFYSLFKTVFIHIWIKEFQKMVTRLKSNEPKESYKPSGNKQINNGSPDSNHRRP</sequence>
<feature type="compositionally biased region" description="Polar residues" evidence="1">
    <location>
        <begin position="95"/>
        <end position="107"/>
    </location>
</feature>